<protein>
    <submittedName>
        <fullName evidence="1">Uncharacterized protein</fullName>
    </submittedName>
</protein>
<name>A0A5J4ZPT9_9ASTE</name>
<sequence length="127" mass="14140">MTAASSDAVFSLDSLSDRFRRKTKDCLVVRLAIAVDPESETLTHETNSKFLSPLPSPRTGETFATCLGTDWILRFCLRWIELLDNPRDEGNASRCGENGWHGVGLKQEISEVEVDTKLENPARAKVC</sequence>
<gene>
    <name evidence="1" type="ORF">F0562_013327</name>
</gene>
<keyword evidence="2" id="KW-1185">Reference proteome</keyword>
<accession>A0A5J4ZPT9</accession>
<reference evidence="1 2" key="1">
    <citation type="submission" date="2019-09" db="EMBL/GenBank/DDBJ databases">
        <title>A chromosome-level genome assembly of the Chinese tupelo Nyssa sinensis.</title>
        <authorList>
            <person name="Yang X."/>
            <person name="Kang M."/>
            <person name="Yang Y."/>
            <person name="Xiong H."/>
            <person name="Wang M."/>
            <person name="Zhang Z."/>
            <person name="Wang Z."/>
            <person name="Wu H."/>
            <person name="Ma T."/>
            <person name="Liu J."/>
            <person name="Xi Z."/>
        </authorList>
    </citation>
    <scope>NUCLEOTIDE SEQUENCE [LARGE SCALE GENOMIC DNA]</scope>
    <source>
        <strain evidence="1">J267</strain>
        <tissue evidence="1">Leaf</tissue>
    </source>
</reference>
<proteinExistence type="predicted"/>
<organism evidence="1 2">
    <name type="scientific">Nyssa sinensis</name>
    <dbReference type="NCBI Taxonomy" id="561372"/>
    <lineage>
        <taxon>Eukaryota</taxon>
        <taxon>Viridiplantae</taxon>
        <taxon>Streptophyta</taxon>
        <taxon>Embryophyta</taxon>
        <taxon>Tracheophyta</taxon>
        <taxon>Spermatophyta</taxon>
        <taxon>Magnoliopsida</taxon>
        <taxon>eudicotyledons</taxon>
        <taxon>Gunneridae</taxon>
        <taxon>Pentapetalae</taxon>
        <taxon>asterids</taxon>
        <taxon>Cornales</taxon>
        <taxon>Nyssaceae</taxon>
        <taxon>Nyssa</taxon>
    </lineage>
</organism>
<evidence type="ECO:0000313" key="1">
    <source>
        <dbReference type="EMBL" id="KAA8519071.1"/>
    </source>
</evidence>
<dbReference type="Proteomes" id="UP000325577">
    <property type="component" value="Linkage Group LG6"/>
</dbReference>
<evidence type="ECO:0000313" key="2">
    <source>
        <dbReference type="Proteomes" id="UP000325577"/>
    </source>
</evidence>
<dbReference type="AlphaFoldDB" id="A0A5J4ZPT9"/>
<dbReference type="EMBL" id="CM018049">
    <property type="protein sequence ID" value="KAA8519071.1"/>
    <property type="molecule type" value="Genomic_DNA"/>
</dbReference>